<reference evidence="1" key="1">
    <citation type="submission" date="2022-02" db="EMBL/GenBank/DDBJ databases">
        <title>Plant Genome Project.</title>
        <authorList>
            <person name="Zhang R.-G."/>
        </authorList>
    </citation>
    <scope>NUCLEOTIDE SEQUENCE</scope>
    <source>
        <strain evidence="1">AT1</strain>
    </source>
</reference>
<proteinExistence type="predicted"/>
<gene>
    <name evidence="1" type="ORF">RHMOL_Rhmol11G0259300</name>
</gene>
<accession>A0ACC0LX81</accession>
<dbReference type="EMBL" id="CM046398">
    <property type="protein sequence ID" value="KAI8532969.1"/>
    <property type="molecule type" value="Genomic_DNA"/>
</dbReference>
<evidence type="ECO:0000313" key="2">
    <source>
        <dbReference type="Proteomes" id="UP001062846"/>
    </source>
</evidence>
<evidence type="ECO:0000313" key="1">
    <source>
        <dbReference type="EMBL" id="KAI8532969.1"/>
    </source>
</evidence>
<protein>
    <submittedName>
        <fullName evidence="1">Uncharacterized protein</fullName>
    </submittedName>
</protein>
<organism evidence="1 2">
    <name type="scientific">Rhododendron molle</name>
    <name type="common">Chinese azalea</name>
    <name type="synonym">Azalea mollis</name>
    <dbReference type="NCBI Taxonomy" id="49168"/>
    <lineage>
        <taxon>Eukaryota</taxon>
        <taxon>Viridiplantae</taxon>
        <taxon>Streptophyta</taxon>
        <taxon>Embryophyta</taxon>
        <taxon>Tracheophyta</taxon>
        <taxon>Spermatophyta</taxon>
        <taxon>Magnoliopsida</taxon>
        <taxon>eudicotyledons</taxon>
        <taxon>Gunneridae</taxon>
        <taxon>Pentapetalae</taxon>
        <taxon>asterids</taxon>
        <taxon>Ericales</taxon>
        <taxon>Ericaceae</taxon>
        <taxon>Ericoideae</taxon>
        <taxon>Rhodoreae</taxon>
        <taxon>Rhododendron</taxon>
    </lineage>
</organism>
<sequence length="73" mass="7990">MLSGSSVFPPSEYVSSFNFVIRISVSLLPVLDEVLEDHKLSAEIDKKEDLDCTGLLINSFLSSHVEAAAFSED</sequence>
<comment type="caution">
    <text evidence="1">The sequence shown here is derived from an EMBL/GenBank/DDBJ whole genome shotgun (WGS) entry which is preliminary data.</text>
</comment>
<name>A0ACC0LX81_RHOML</name>
<dbReference type="Proteomes" id="UP001062846">
    <property type="component" value="Chromosome 11"/>
</dbReference>
<keyword evidence="2" id="KW-1185">Reference proteome</keyword>